<feature type="domain" description="Ig-like" evidence="11">
    <location>
        <begin position="338"/>
        <end position="425"/>
    </location>
</feature>
<organism evidence="12 13">
    <name type="scientific">Equus przewalskii</name>
    <name type="common">Przewalski's horse</name>
    <name type="synonym">Equus caballus przewalskii</name>
    <dbReference type="NCBI Taxonomy" id="9798"/>
    <lineage>
        <taxon>Eukaryota</taxon>
        <taxon>Metazoa</taxon>
        <taxon>Chordata</taxon>
        <taxon>Craniata</taxon>
        <taxon>Vertebrata</taxon>
        <taxon>Euteleostomi</taxon>
        <taxon>Mammalia</taxon>
        <taxon>Eutheria</taxon>
        <taxon>Laurasiatheria</taxon>
        <taxon>Perissodactyla</taxon>
        <taxon>Equidae</taxon>
        <taxon>Equus</taxon>
    </lineage>
</organism>
<evidence type="ECO:0000256" key="1">
    <source>
        <dbReference type="ARBA" id="ARBA00004479"/>
    </source>
</evidence>
<evidence type="ECO:0000256" key="4">
    <source>
        <dbReference type="ARBA" id="ARBA00022889"/>
    </source>
</evidence>
<dbReference type="PROSITE" id="PS50835">
    <property type="entry name" value="IG_LIKE"/>
    <property type="match status" value="4"/>
</dbReference>
<evidence type="ECO:0000313" key="13">
    <source>
        <dbReference type="RefSeq" id="XP_008523383.1"/>
    </source>
</evidence>
<protein>
    <submittedName>
        <fullName evidence="13">Sialic acid-binding Ig-like lectin 5</fullName>
    </submittedName>
</protein>
<comment type="similarity">
    <text evidence="7">Belongs to the immunoglobulin superfamily. SIGLEC (sialic acid binding Ig-like lectin) family.</text>
</comment>
<dbReference type="InterPro" id="IPR013783">
    <property type="entry name" value="Ig-like_fold"/>
</dbReference>
<feature type="domain" description="Ig-like" evidence="11">
    <location>
        <begin position="146"/>
        <end position="229"/>
    </location>
</feature>
<keyword evidence="5 9" id="KW-1133">Transmembrane helix</keyword>
<dbReference type="SMART" id="SM00408">
    <property type="entry name" value="IGc2"/>
    <property type="match status" value="1"/>
</dbReference>
<dbReference type="RefSeq" id="XP_008523383.1">
    <property type="nucleotide sequence ID" value="XM_008525161.2"/>
</dbReference>
<dbReference type="PANTHER" id="PTHR12035:SF125">
    <property type="entry name" value="SIALIC ACID-BINDING IG-LIKE LECTIN 5"/>
    <property type="match status" value="1"/>
</dbReference>
<dbReference type="InterPro" id="IPR003598">
    <property type="entry name" value="Ig_sub2"/>
</dbReference>
<dbReference type="PANTHER" id="PTHR12035">
    <property type="entry name" value="SIALIC ACID BINDING IMMUNOGLOBULIN-LIKE LECTIN"/>
    <property type="match status" value="1"/>
</dbReference>
<dbReference type="Pfam" id="PF07686">
    <property type="entry name" value="V-set"/>
    <property type="match status" value="1"/>
</dbReference>
<dbReference type="InterPro" id="IPR051036">
    <property type="entry name" value="SIGLEC"/>
</dbReference>
<dbReference type="InterPro" id="IPR036179">
    <property type="entry name" value="Ig-like_dom_sf"/>
</dbReference>
<dbReference type="Gene3D" id="2.60.40.10">
    <property type="entry name" value="Immunoglobulins"/>
    <property type="match status" value="3"/>
</dbReference>
<keyword evidence="6 9" id="KW-0472">Membrane</keyword>
<dbReference type="SMART" id="SM00409">
    <property type="entry name" value="IG"/>
    <property type="match status" value="2"/>
</dbReference>
<evidence type="ECO:0000256" key="9">
    <source>
        <dbReference type="SAM" id="Phobius"/>
    </source>
</evidence>
<feature type="signal peptide" evidence="10">
    <location>
        <begin position="1"/>
        <end position="16"/>
    </location>
</feature>
<evidence type="ECO:0000256" key="8">
    <source>
        <dbReference type="SAM" id="MobiDB-lite"/>
    </source>
</evidence>
<dbReference type="SUPFAM" id="SSF48726">
    <property type="entry name" value="Immunoglobulin"/>
    <property type="match status" value="4"/>
</dbReference>
<gene>
    <name evidence="13" type="primary">LOC103554205</name>
</gene>
<evidence type="ECO:0000256" key="6">
    <source>
        <dbReference type="ARBA" id="ARBA00023136"/>
    </source>
</evidence>
<dbReference type="Proteomes" id="UP001652662">
    <property type="component" value="Chromosome 9"/>
</dbReference>
<evidence type="ECO:0000256" key="5">
    <source>
        <dbReference type="ARBA" id="ARBA00022989"/>
    </source>
</evidence>
<dbReference type="InterPro" id="IPR013098">
    <property type="entry name" value="Ig_I-set"/>
</dbReference>
<feature type="transmembrane region" description="Helical" evidence="9">
    <location>
        <begin position="442"/>
        <end position="465"/>
    </location>
</feature>
<evidence type="ECO:0000313" key="12">
    <source>
        <dbReference type="Proteomes" id="UP001652662"/>
    </source>
</evidence>
<dbReference type="InterPro" id="IPR013106">
    <property type="entry name" value="Ig_V-set"/>
</dbReference>
<comment type="subcellular location">
    <subcellularLocation>
        <location evidence="1">Membrane</location>
        <topology evidence="1">Single-pass type I membrane protein</topology>
    </subcellularLocation>
</comment>
<sequence length="554" mass="61004">MVPLLLLPLLWGGSLQEYPGYQLQLTESVTVQEGLCVLVLCSFSYPWGGWNSPGELYIYWFRDGGYQRYPMPVATNNPEEQVDTETQGRFRLVGDPRTNNCSLSIRDARRSDTGIYSFRVERGYYVNYSYRDKKLHLLVTDLTEKPDIHLLEPLESGRPTKLTCSLPGSCEGGRPLMFSWEGMALHSLNPKTLRSSVLTFTPRLQDHGTNLTCWVKRQGAQVATERTIQLIISYAPQNLTIRVLSGNVTELKHPGNGSCLQVLEGASLLLDCVTESNPEATVSWAKMNGTLSPSQARKSKILELPWVELEHEGEFICRAQNPLGSQQVSLTLCVHYPPKLLTPSCSWEDQSLRCNCSSRAHPAASLGWRLGKRLVVGNHSNASFTVTSSSVGPWANSSLSLSRGLSSGLRFSCEAMNIHGSQNVTVLLLPGNLVSSAGMVSAALGGAGAMALLSLCLCLTFFYIVKTRRKQAAGKREGTDDEDPVMGTVAWGSRQKPQPESPPEQVSPAEDAPPSEEQQELHYASLSFHQMKFQEPQDQEATSTNEYSEIGASK</sequence>
<dbReference type="Pfam" id="PF07679">
    <property type="entry name" value="I-set"/>
    <property type="match status" value="1"/>
</dbReference>
<dbReference type="GeneID" id="103554205"/>
<feature type="region of interest" description="Disordered" evidence="8">
    <location>
        <begin position="472"/>
        <end position="554"/>
    </location>
</feature>
<feature type="chain" id="PRO_5045704846" evidence="10">
    <location>
        <begin position="17"/>
        <end position="554"/>
    </location>
</feature>
<evidence type="ECO:0000256" key="7">
    <source>
        <dbReference type="ARBA" id="ARBA00038361"/>
    </source>
</evidence>
<name>A0ABM2EWZ3_EQUPR</name>
<dbReference type="InterPro" id="IPR003599">
    <property type="entry name" value="Ig_sub"/>
</dbReference>
<evidence type="ECO:0000256" key="3">
    <source>
        <dbReference type="ARBA" id="ARBA00022734"/>
    </source>
</evidence>
<feature type="compositionally biased region" description="Low complexity" evidence="8">
    <location>
        <begin position="493"/>
        <end position="510"/>
    </location>
</feature>
<keyword evidence="3" id="KW-0430">Lectin</keyword>
<accession>A0ABM2EWZ3</accession>
<evidence type="ECO:0000259" key="11">
    <source>
        <dbReference type="PROSITE" id="PS50835"/>
    </source>
</evidence>
<keyword evidence="4" id="KW-0130">Cell adhesion</keyword>
<keyword evidence="12" id="KW-1185">Reference proteome</keyword>
<dbReference type="InterPro" id="IPR007110">
    <property type="entry name" value="Ig-like_dom"/>
</dbReference>
<feature type="domain" description="Ig-like" evidence="11">
    <location>
        <begin position="236"/>
        <end position="331"/>
    </location>
</feature>
<keyword evidence="2 9" id="KW-0812">Transmembrane</keyword>
<evidence type="ECO:0000256" key="10">
    <source>
        <dbReference type="SAM" id="SignalP"/>
    </source>
</evidence>
<proteinExistence type="inferred from homology"/>
<reference evidence="13" key="1">
    <citation type="submission" date="2025-08" db="UniProtKB">
        <authorList>
            <consortium name="RefSeq"/>
        </authorList>
    </citation>
    <scope>IDENTIFICATION</scope>
    <source>
        <tissue evidence="13">Blood</tissue>
    </source>
</reference>
<evidence type="ECO:0000256" key="2">
    <source>
        <dbReference type="ARBA" id="ARBA00022692"/>
    </source>
</evidence>
<feature type="domain" description="Ig-like" evidence="11">
    <location>
        <begin position="19"/>
        <end position="136"/>
    </location>
</feature>
<keyword evidence="10" id="KW-0732">Signal</keyword>